<protein>
    <submittedName>
        <fullName evidence="4">Fibronectin type III domain-containing protein</fullName>
    </submittedName>
</protein>
<organism evidence="4 5">
    <name type="scientific">Flavobacterium paronense</name>
    <dbReference type="NCBI Taxonomy" id="1392775"/>
    <lineage>
        <taxon>Bacteria</taxon>
        <taxon>Pseudomonadati</taxon>
        <taxon>Bacteroidota</taxon>
        <taxon>Flavobacteriia</taxon>
        <taxon>Flavobacteriales</taxon>
        <taxon>Flavobacteriaceae</taxon>
        <taxon>Flavobacterium</taxon>
    </lineage>
</organism>
<dbReference type="EMBL" id="JBHMFB010000044">
    <property type="protein sequence ID" value="MFB9090548.1"/>
    <property type="molecule type" value="Genomic_DNA"/>
</dbReference>
<dbReference type="PANTHER" id="PTHR13817:SF73">
    <property type="entry name" value="FIBRONECTIN TYPE-III DOMAIN-CONTAINING PROTEIN"/>
    <property type="match status" value="1"/>
</dbReference>
<dbReference type="Pfam" id="PF23759">
    <property type="entry name" value="GBD_T9SS_assoc"/>
    <property type="match status" value="2"/>
</dbReference>
<dbReference type="InterPro" id="IPR056600">
    <property type="entry name" value="GBD_T9SS_assoc"/>
</dbReference>
<feature type="domain" description="Fibronectin type-III" evidence="3">
    <location>
        <begin position="1167"/>
        <end position="1265"/>
    </location>
</feature>
<evidence type="ECO:0000256" key="2">
    <source>
        <dbReference type="ARBA" id="ARBA00022737"/>
    </source>
</evidence>
<reference evidence="4 5" key="1">
    <citation type="submission" date="2024-09" db="EMBL/GenBank/DDBJ databases">
        <authorList>
            <person name="Sun Q."/>
            <person name="Mori K."/>
        </authorList>
    </citation>
    <scope>NUCLEOTIDE SEQUENCE [LARGE SCALE GENOMIC DNA]</scope>
    <source>
        <strain evidence="4 5">CECT 8460</strain>
    </source>
</reference>
<evidence type="ECO:0000256" key="1">
    <source>
        <dbReference type="ARBA" id="ARBA00022729"/>
    </source>
</evidence>
<dbReference type="InterPro" id="IPR036116">
    <property type="entry name" value="FN3_sf"/>
</dbReference>
<dbReference type="InterPro" id="IPR050964">
    <property type="entry name" value="Striated_Muscle_Regulatory"/>
</dbReference>
<name>A0ABV5GHE4_9FLAO</name>
<proteinExistence type="predicted"/>
<dbReference type="InterPro" id="IPR003961">
    <property type="entry name" value="FN3_dom"/>
</dbReference>
<feature type="domain" description="Fibronectin type-III" evidence="3">
    <location>
        <begin position="731"/>
        <end position="830"/>
    </location>
</feature>
<keyword evidence="1" id="KW-0732">Signal</keyword>
<dbReference type="Gene3D" id="2.60.40.10">
    <property type="entry name" value="Immunoglobulins"/>
    <property type="match status" value="10"/>
</dbReference>
<dbReference type="Proteomes" id="UP001589576">
    <property type="component" value="Unassembled WGS sequence"/>
</dbReference>
<comment type="caution">
    <text evidence="4">The sequence shown here is derived from an EMBL/GenBank/DDBJ whole genome shotgun (WGS) entry which is preliminary data.</text>
</comment>
<feature type="domain" description="Fibronectin type-III" evidence="3">
    <location>
        <begin position="514"/>
        <end position="613"/>
    </location>
</feature>
<dbReference type="Pfam" id="PF00041">
    <property type="entry name" value="fn3"/>
    <property type="match status" value="4"/>
</dbReference>
<evidence type="ECO:0000313" key="5">
    <source>
        <dbReference type="Proteomes" id="UP001589576"/>
    </source>
</evidence>
<feature type="domain" description="Fibronectin type-III" evidence="3">
    <location>
        <begin position="949"/>
        <end position="1048"/>
    </location>
</feature>
<dbReference type="RefSeq" id="WP_290284577.1">
    <property type="nucleotide sequence ID" value="NZ_JAUFQN010000019.1"/>
</dbReference>
<accession>A0ABV5GHE4</accession>
<dbReference type="CDD" id="cd00063">
    <property type="entry name" value="FN3"/>
    <property type="match status" value="5"/>
</dbReference>
<keyword evidence="5" id="KW-1185">Reference proteome</keyword>
<evidence type="ECO:0000313" key="4">
    <source>
        <dbReference type="EMBL" id="MFB9090548.1"/>
    </source>
</evidence>
<evidence type="ECO:0000259" key="3">
    <source>
        <dbReference type="PROSITE" id="PS50853"/>
    </source>
</evidence>
<feature type="domain" description="Fibronectin type-III" evidence="3">
    <location>
        <begin position="296"/>
        <end position="395"/>
    </location>
</feature>
<dbReference type="NCBIfam" id="TIGR04183">
    <property type="entry name" value="Por_Secre_tail"/>
    <property type="match status" value="1"/>
</dbReference>
<dbReference type="PANTHER" id="PTHR13817">
    <property type="entry name" value="TITIN"/>
    <property type="match status" value="1"/>
</dbReference>
<gene>
    <name evidence="4" type="ORF">ACFFUU_13110</name>
</gene>
<dbReference type="SMART" id="SM00060">
    <property type="entry name" value="FN3"/>
    <property type="match status" value="11"/>
</dbReference>
<dbReference type="SUPFAM" id="SSF49265">
    <property type="entry name" value="Fibronectin type III"/>
    <property type="match status" value="6"/>
</dbReference>
<feature type="domain" description="Fibronectin type-III" evidence="3">
    <location>
        <begin position="1791"/>
        <end position="1887"/>
    </location>
</feature>
<dbReference type="InterPro" id="IPR026444">
    <property type="entry name" value="Secre_tail"/>
</dbReference>
<sequence length="2787" mass="290660">MKRNYSKNKKSISSVLGKIDIRLLLFLFLFLFNNAHAQLSGCGTGAAGQLTVGTSCSSVTFDSTFATDYWNGATGCNASDDDDAWGWFDAIATSTTITYTPTTRDAVLHLFTGSCSTGMTSLACADANGAGIAETITYATTIGVRYLIRIQRFNSSNDMFGSICVYSPPPPCATPSAQPTSLTFNTLTSTSLNGTFTAASPAPSGYLVVRSTSATPPTLTNGTTYAVGFTGLAPGTTRVIQGSAVTSNAVSFSDSGLTSNTRYYYHVFSYNANCTGTPFYLTTTPLTNNAITCPAAPTAPVNSAITGSGFTVTWTASVAGGSAATISYILEVYNDSGYTTPVAGSPFAVGTPLTYGVTGLNAGTTYYYRIKANNTSCDSGYLTGSVQTGCATPAAQPTALTFNTLTSTSLNGTFTAASPAPSGYLVVRSTSATPPTLTNGTTYAVGFTGLAPGTTRVIQGSAVTSNAVAFSDSGLTSNTRYYYHVFSYNASCTGTPFYLTTTPLTNNAITCPVAPTAPVNSAITSSGFTVTWTASAAGGSAATISYILEVYSDAGYTTPVAGSPFAVGTGLTYTVTGLNAGTTYYYRIKANNTSCDSSYLTGSVLTGCATPSVQPTALTFNTLTSTSLNGAFTAASPAPSGYLIVRSTSITPPAPINGTTYAVGSSAFGVGTLVIQGSVITSNAVSFSDSGLTSNTRYYYHVFSYNANCTGTPFYLTTTTLTNNAITCPVAPTLPVNSAITGSGFTVTWTASAAGGSAATFNYSLEVYSDAGYTTPVLGSPFAVGTGLTYTVTGLNASTTYYYRIKANNTSCDSGYLTGSVPTTCATPSAQPTSLTFNTLTSTSLNGAFIAASPAPSGYLIVRSSSATPPSLTNGTTYAIGFTGLAPGTTRVIQGSAVTSNAVSFSDSGLTTNTRYYYHVFSYNASCTGTPFYLTTTPLTNNAITCPLAPTAPVNSAITGSGFTVSWTASAAGGSAATISYILEVYTDVGYTTPVAGSPFAVGTAITYPVTGLNASTTYYYRIKANNTSCDSGYLTGSVLTACATPSAQPTSLVLSAITATSIAGSFTAASPSPSGYLIVRSTSATPPSLVNGTTYAVNSTALGVGTLVLQGSVVTSLAISFSDTGLTSNTKYYYYIFSYNNACSGAPYYFTLSPLTNNAITCVAAISSAPVNSAITGTGCTITWGASPAGGSAATINYTLEVYSDSGYSTPIAGSPFSTGTLTSYSLTGLTGGTVYYYRVRASNGSCNSAYQNGTVTTTLTNDNCSGAVLLTVNPNSTCVISTTGTTTGATQSQAGCTGTADDDVWFRFVATGTSHVVTVTPITLNNVVFEVFNGICTGLSSRVCVNATGGANAETTTLTGLTIGATYYLRIYSNGNSTNTGTFTACVTTPVPPSNNQCANATLLPCGTSNLTGTTVLAANYAQGTGCIMSNYGVWYTFTGDGNSSTISVTTTNNDIELSISSGSCAGLTNIACEDSVLSSGTESYTFTTAVGVNYYVYIANWYSAGTSTDTGSFTISRTCVVPFNPCTSISNIAACGSSNSVTIASGSGGYSPSSCGWITPGVEKIYTFTPASTGNFTITQSSSFTYIDYQFKPVSAGCSSSGWTCINAMSGAVTSPSFTLTAGVQYYILLDPESTSGGNINFTINCPTPPLANDDPCSAIALTVNTTCSYSTYTNSGAAASGGVTAPGCANYSGGDVWFSAVVPASGVLTVDTQSGVMTDSGMAFYSGTCGSLTLLECDDDDSNNGSMSNISMVGLTPGQTIFIRVWEYGNDNNGTFGICATTPSCPPTSDLYATIISATSATVNWANTSPPSSNGYQYYITTTNTPPTASSTPTGTTSAGVNGVTLTGLITGQDYYFWVRAYCGGTDYSTWFGPTNYSPCAVGNGTGTTTLECPSIIAGGQGLSGADPASVICSASTCTNLEATYLQLNQATDYTVSSIPYAPPYQYTCLQNPVSVNVDDKWSPTINLPFNFCFYGTNYTKCLIGSNGVITFDTTNNIAGGYSGWSFNTNLPSTSLFKNSIFGVYHDIDPGKGGEVGWELITLNTGCRALVASWDNIPMFSSTCNSSLYTGMIVLYENTNVIDVYIKEKNICGTWNNGNAIVGVQNSTGTAAVVASGRNGLDTNWATTNEAWRFTPSGPSLTSIKWYEGSGTSGAVVGTTDVVNVCPSVTTMYTAEVTYALCSGTNLKYTDNVLVTVSGTKIWDGSTNSNWNVADNWTPSGVPTSANCVVIPDVANDPIISAAPDGVGYNLLVYPSAQLTINSNQNLTITDVVTVQTGGIFTINNSASLIQINDVLNSGNITYKRESPSVRTLDYSYWSSPVANFNVSNIVLPYTFGLIYKWNTTVANSNGTQGNWQWAAGNTMIPGKGYIARAPSGSPFNNTTFNTLYGSFTGVPNNGTITFPIERGSDENPVIHYGTNGVAITNISDNWNLLGNPYPSAMSGGRFLYDNKTKIEGNIRLWTHGLLPANIGSPFYGTYVYNYSAGDYLEYNYSGMSCCPAAPADLFIGAGQGFFVQMIDGPQSIGLENVTFNNSLRSATFSNNVFYKTPNLTTNAAIDVNAIERNRIWLDIVNANNQSHRTLFGYIENATMGRDSFYDCATEITSGPLIYSIMEDTKYSIQGRSLPFDSNDEVSIGVNIPTQGNYSIAIAGVDGLFTSQDIYVKDNLLNITHDLKTNPYQFTSEPGVINNRFKVVYINNALGTNNPDEIKTYATISNNTILVESNEFIKEIDLYDVSGKHINSFSLKEIKKQFSDAFNYPNGVYIVKITLDNDMVVSKKVIH</sequence>
<dbReference type="PROSITE" id="PS50853">
    <property type="entry name" value="FN3"/>
    <property type="match status" value="6"/>
</dbReference>
<dbReference type="InterPro" id="IPR013783">
    <property type="entry name" value="Ig-like_fold"/>
</dbReference>
<keyword evidence="2" id="KW-0677">Repeat</keyword>